<reference evidence="3" key="2">
    <citation type="submission" date="2017-11" db="EMBL/GenBank/DDBJ databases">
        <title>Coralsnake Venomics: Analyses of Venom Gland Transcriptomes and Proteomes of Six Brazilian Taxa.</title>
        <authorList>
            <person name="Aird S.D."/>
            <person name="Jorge da Silva N."/>
            <person name="Qiu L."/>
            <person name="Villar-Briones A."/>
            <person name="Aparecida-Saddi V."/>
            <person name="Campos-Telles M.P."/>
            <person name="Grau M."/>
            <person name="Mikheyev A.S."/>
        </authorList>
    </citation>
    <scope>NUCLEOTIDE SEQUENCE</scope>
    <source>
        <tissue evidence="3">Venom_gland</tissue>
    </source>
</reference>
<keyword evidence="2" id="KW-0732">Signal</keyword>
<organism evidence="3">
    <name type="scientific">Micrurus surinamensis</name>
    <name type="common">Surinam coral snake</name>
    <dbReference type="NCBI Taxonomy" id="129470"/>
    <lineage>
        <taxon>Eukaryota</taxon>
        <taxon>Metazoa</taxon>
        <taxon>Chordata</taxon>
        <taxon>Craniata</taxon>
        <taxon>Vertebrata</taxon>
        <taxon>Euteleostomi</taxon>
        <taxon>Lepidosauria</taxon>
        <taxon>Squamata</taxon>
        <taxon>Bifurcata</taxon>
        <taxon>Unidentata</taxon>
        <taxon>Episquamata</taxon>
        <taxon>Toxicofera</taxon>
        <taxon>Serpentes</taxon>
        <taxon>Colubroidea</taxon>
        <taxon>Elapidae</taxon>
        <taxon>Elapinae</taxon>
        <taxon>Micrurus</taxon>
    </lineage>
</organism>
<protein>
    <submittedName>
        <fullName evidence="3">Uncharacterized protein</fullName>
    </submittedName>
</protein>
<reference evidence="3" key="1">
    <citation type="submission" date="2017-07" db="EMBL/GenBank/DDBJ databases">
        <authorList>
            <person name="Mikheyev A."/>
            <person name="Grau M."/>
        </authorList>
    </citation>
    <scope>NUCLEOTIDE SEQUENCE</scope>
    <source>
        <tissue evidence="3">Venom_gland</tissue>
    </source>
</reference>
<accession>A0A2D4PUY9</accession>
<evidence type="ECO:0000313" key="3">
    <source>
        <dbReference type="EMBL" id="LAB61308.1"/>
    </source>
</evidence>
<evidence type="ECO:0000256" key="2">
    <source>
        <dbReference type="SAM" id="SignalP"/>
    </source>
</evidence>
<feature type="region of interest" description="Disordered" evidence="1">
    <location>
        <begin position="80"/>
        <end position="102"/>
    </location>
</feature>
<evidence type="ECO:0000256" key="1">
    <source>
        <dbReference type="SAM" id="MobiDB-lite"/>
    </source>
</evidence>
<dbReference type="AlphaFoldDB" id="A0A2D4PUY9"/>
<feature type="signal peptide" evidence="2">
    <location>
        <begin position="1"/>
        <end position="30"/>
    </location>
</feature>
<proteinExistence type="predicted"/>
<dbReference type="EMBL" id="IACN01096899">
    <property type="protein sequence ID" value="LAB61308.1"/>
    <property type="molecule type" value="Transcribed_RNA"/>
</dbReference>
<feature type="chain" id="PRO_5013904763" evidence="2">
    <location>
        <begin position="31"/>
        <end position="102"/>
    </location>
</feature>
<sequence length="102" mass="11018">MPFWSFAILSPPQLTFDTLFLILLARHVQSDVGPYGAGFTGGKETKVKQVFPEPARTKMPCSWVYGAGLATVKSRVGIKAQSSLSEPDWSKGCSLSRPSGRG</sequence>
<name>A0A2D4PUY9_MICSU</name>